<organism evidence="1 2">
    <name type="scientific">Williamsia deligens</name>
    <dbReference type="NCBI Taxonomy" id="321325"/>
    <lineage>
        <taxon>Bacteria</taxon>
        <taxon>Bacillati</taxon>
        <taxon>Actinomycetota</taxon>
        <taxon>Actinomycetes</taxon>
        <taxon>Mycobacteriales</taxon>
        <taxon>Nocardiaceae</taxon>
        <taxon>Williamsia</taxon>
    </lineage>
</organism>
<dbReference type="Proteomes" id="UP001597068">
    <property type="component" value="Unassembled WGS sequence"/>
</dbReference>
<gene>
    <name evidence="1" type="ORF">ACFQ04_14340</name>
</gene>
<dbReference type="RefSeq" id="WP_253648603.1">
    <property type="nucleotide sequence ID" value="NZ_BAAAMO010000006.1"/>
</dbReference>
<keyword evidence="2" id="KW-1185">Reference proteome</keyword>
<comment type="caution">
    <text evidence="1">The sequence shown here is derived from an EMBL/GenBank/DDBJ whole genome shotgun (WGS) entry which is preliminary data.</text>
</comment>
<sequence>MTETTNAPLTAATVRTIRDASAAGDSITDIAGLAATTNAVAARIAHADSEDEAIRVAKAIWARDAYWHLSGHVVADDISDAALAVWTVIVRGIEEATAVGLDPAKLIDAVTNGVGC</sequence>
<dbReference type="EMBL" id="JBHTIL010000002">
    <property type="protein sequence ID" value="MFD0926916.1"/>
    <property type="molecule type" value="Genomic_DNA"/>
</dbReference>
<proteinExistence type="predicted"/>
<accession>A0ABW3G885</accession>
<name>A0ABW3G885_9NOCA</name>
<evidence type="ECO:0000313" key="2">
    <source>
        <dbReference type="Proteomes" id="UP001597068"/>
    </source>
</evidence>
<reference evidence="2" key="1">
    <citation type="journal article" date="2019" name="Int. J. Syst. Evol. Microbiol.">
        <title>The Global Catalogue of Microorganisms (GCM) 10K type strain sequencing project: providing services to taxonomists for standard genome sequencing and annotation.</title>
        <authorList>
            <consortium name="The Broad Institute Genomics Platform"/>
            <consortium name="The Broad Institute Genome Sequencing Center for Infectious Disease"/>
            <person name="Wu L."/>
            <person name="Ma J."/>
        </authorList>
    </citation>
    <scope>NUCLEOTIDE SEQUENCE [LARGE SCALE GENOMIC DNA]</scope>
    <source>
        <strain evidence="2">CCUG 50873</strain>
    </source>
</reference>
<protein>
    <submittedName>
        <fullName evidence="1">Uncharacterized protein</fullName>
    </submittedName>
</protein>
<evidence type="ECO:0000313" key="1">
    <source>
        <dbReference type="EMBL" id="MFD0926916.1"/>
    </source>
</evidence>